<dbReference type="InterPro" id="IPR046958">
    <property type="entry name" value="RBK1/2/STUNTED"/>
</dbReference>
<dbReference type="Pfam" id="PF00069">
    <property type="entry name" value="Pkinase"/>
    <property type="match status" value="1"/>
</dbReference>
<dbReference type="OMA" id="HAASECK"/>
<feature type="domain" description="Protein kinase" evidence="2">
    <location>
        <begin position="78"/>
        <end position="356"/>
    </location>
</feature>
<dbReference type="Proteomes" id="UP000001514">
    <property type="component" value="Unassembled WGS sequence"/>
</dbReference>
<dbReference type="Gramene" id="EFJ05779">
    <property type="protein sequence ID" value="EFJ05779"/>
    <property type="gene ID" value="SELMODRAFT_136607"/>
</dbReference>
<evidence type="ECO:0000313" key="3">
    <source>
        <dbReference type="EMBL" id="EFJ05779.1"/>
    </source>
</evidence>
<dbReference type="GO" id="GO:0004672">
    <property type="term" value="F:protein kinase activity"/>
    <property type="evidence" value="ECO:0007669"/>
    <property type="project" value="InterPro"/>
</dbReference>
<sequence length="430" mass="47577">QHAGWPLMNRSLSLEKSLEKVTPSRSISVVKWALQLPDRLKEAFDKQVSFSQKISRVCKDKACACFTFEELQEATSSFSPNNLVGKGGCSKVYRGTLSGGHVVAVKCLNQGATEADEELLTEVEILSTLNHPNIVGLIGYCVEGDTHILVYDFAAEGNLEENLHVGKDKPSLSWSQRHKIAVGAAEAFVYLHDTCARPVVHRDVKSSNILLRKNCKPQISDFGLAKWAPTSTTHITCSDVVGTLGYLAPEYFMFGRVSDKTDVYSFGVVLLELVTGRPPIDMSKPKGDENLVAWARPHLDCGGIEKLVDPRLEGNFDENQLRNMVVAATFCLRQSPQYRPRMARVLRLLCGEDSSIPSGRYDFTDEYLGEFKDQSNEVRKHLALAMMGVDDDVASQSSAEQNSIDLIHSEDPNEYLGGRSSSFDKPAKDQ</sequence>
<name>D8TC47_SELML</name>
<dbReference type="PROSITE" id="PS50011">
    <property type="entry name" value="PROTEIN_KINASE_DOM"/>
    <property type="match status" value="1"/>
</dbReference>
<dbReference type="InterPro" id="IPR000719">
    <property type="entry name" value="Prot_kinase_dom"/>
</dbReference>
<feature type="region of interest" description="Disordered" evidence="1">
    <location>
        <begin position="393"/>
        <end position="430"/>
    </location>
</feature>
<reference evidence="3 4" key="1">
    <citation type="journal article" date="2011" name="Science">
        <title>The Selaginella genome identifies genetic changes associated with the evolution of vascular plants.</title>
        <authorList>
            <person name="Banks J.A."/>
            <person name="Nishiyama T."/>
            <person name="Hasebe M."/>
            <person name="Bowman J.L."/>
            <person name="Gribskov M."/>
            <person name="dePamphilis C."/>
            <person name="Albert V.A."/>
            <person name="Aono N."/>
            <person name="Aoyama T."/>
            <person name="Ambrose B.A."/>
            <person name="Ashton N.W."/>
            <person name="Axtell M.J."/>
            <person name="Barker E."/>
            <person name="Barker M.S."/>
            <person name="Bennetzen J.L."/>
            <person name="Bonawitz N.D."/>
            <person name="Chapple C."/>
            <person name="Cheng C."/>
            <person name="Correa L.G."/>
            <person name="Dacre M."/>
            <person name="DeBarry J."/>
            <person name="Dreyer I."/>
            <person name="Elias M."/>
            <person name="Engstrom E.M."/>
            <person name="Estelle M."/>
            <person name="Feng L."/>
            <person name="Finet C."/>
            <person name="Floyd S.K."/>
            <person name="Frommer W.B."/>
            <person name="Fujita T."/>
            <person name="Gramzow L."/>
            <person name="Gutensohn M."/>
            <person name="Harholt J."/>
            <person name="Hattori M."/>
            <person name="Heyl A."/>
            <person name="Hirai T."/>
            <person name="Hiwatashi Y."/>
            <person name="Ishikawa M."/>
            <person name="Iwata M."/>
            <person name="Karol K.G."/>
            <person name="Koehler B."/>
            <person name="Kolukisaoglu U."/>
            <person name="Kubo M."/>
            <person name="Kurata T."/>
            <person name="Lalonde S."/>
            <person name="Li K."/>
            <person name="Li Y."/>
            <person name="Litt A."/>
            <person name="Lyons E."/>
            <person name="Manning G."/>
            <person name="Maruyama T."/>
            <person name="Michael T.P."/>
            <person name="Mikami K."/>
            <person name="Miyazaki S."/>
            <person name="Morinaga S."/>
            <person name="Murata T."/>
            <person name="Mueller-Roeber B."/>
            <person name="Nelson D.R."/>
            <person name="Obara M."/>
            <person name="Oguri Y."/>
            <person name="Olmstead R.G."/>
            <person name="Onodera N."/>
            <person name="Petersen B.L."/>
            <person name="Pils B."/>
            <person name="Prigge M."/>
            <person name="Rensing S.A."/>
            <person name="Riano-Pachon D.M."/>
            <person name="Roberts A.W."/>
            <person name="Sato Y."/>
            <person name="Scheller H.V."/>
            <person name="Schulz B."/>
            <person name="Schulz C."/>
            <person name="Shakirov E.V."/>
            <person name="Shibagaki N."/>
            <person name="Shinohara N."/>
            <person name="Shippen D.E."/>
            <person name="Soerensen I."/>
            <person name="Sotooka R."/>
            <person name="Sugimoto N."/>
            <person name="Sugita M."/>
            <person name="Sumikawa N."/>
            <person name="Tanurdzic M."/>
            <person name="Theissen G."/>
            <person name="Ulvskov P."/>
            <person name="Wakazuki S."/>
            <person name="Weng J.K."/>
            <person name="Willats W.W."/>
            <person name="Wipf D."/>
            <person name="Wolf P.G."/>
            <person name="Yang L."/>
            <person name="Zimmer A.D."/>
            <person name="Zhu Q."/>
            <person name="Mitros T."/>
            <person name="Hellsten U."/>
            <person name="Loque D."/>
            <person name="Otillar R."/>
            <person name="Salamov A."/>
            <person name="Schmutz J."/>
            <person name="Shapiro H."/>
            <person name="Lindquist E."/>
            <person name="Lucas S."/>
            <person name="Rokhsar D."/>
            <person name="Grigoriev I.V."/>
        </authorList>
    </citation>
    <scope>NUCLEOTIDE SEQUENCE [LARGE SCALE GENOMIC DNA]</scope>
</reference>
<gene>
    <name evidence="3" type="ORF">SELMODRAFT_136607</name>
</gene>
<dbReference type="SUPFAM" id="SSF56112">
    <property type="entry name" value="Protein kinase-like (PK-like)"/>
    <property type="match status" value="1"/>
</dbReference>
<proteinExistence type="predicted"/>
<dbReference type="STRING" id="88036.D8TC47"/>
<dbReference type="HOGENOM" id="CLU_000288_21_4_1"/>
<dbReference type="FunFam" id="1.10.510.10:FF:000284">
    <property type="entry name" value="Putative receptor-like serine/threonine-protein kinase"/>
    <property type="match status" value="1"/>
</dbReference>
<dbReference type="PANTHER" id="PTHR47987">
    <property type="entry name" value="OS08G0249100 PROTEIN"/>
    <property type="match status" value="1"/>
</dbReference>
<feature type="non-terminal residue" evidence="3">
    <location>
        <position position="1"/>
    </location>
</feature>
<dbReference type="FunFam" id="3.30.200.20:FF:000268">
    <property type="entry name" value="probable receptor-like serine/threonine-protein kinase At5g57670"/>
    <property type="match status" value="1"/>
</dbReference>
<dbReference type="EMBL" id="GL377714">
    <property type="protein sequence ID" value="EFJ05779.1"/>
    <property type="molecule type" value="Genomic_DNA"/>
</dbReference>
<dbReference type="CDD" id="cd14066">
    <property type="entry name" value="STKc_IRAK"/>
    <property type="match status" value="1"/>
</dbReference>
<dbReference type="InParanoid" id="D8TC47"/>
<dbReference type="KEGG" id="smo:SELMODRAFT_136607"/>
<keyword evidence="4" id="KW-1185">Reference proteome</keyword>
<dbReference type="Gene3D" id="3.30.200.20">
    <property type="entry name" value="Phosphorylase Kinase, domain 1"/>
    <property type="match status" value="1"/>
</dbReference>
<dbReference type="AlphaFoldDB" id="D8TC47"/>
<feature type="compositionally biased region" description="Polar residues" evidence="1">
    <location>
        <begin position="394"/>
        <end position="404"/>
    </location>
</feature>
<protein>
    <recommendedName>
        <fullName evidence="2">Protein kinase domain-containing protein</fullName>
    </recommendedName>
</protein>
<dbReference type="InterPro" id="IPR008271">
    <property type="entry name" value="Ser/Thr_kinase_AS"/>
</dbReference>
<dbReference type="SMART" id="SM00220">
    <property type="entry name" value="S_TKc"/>
    <property type="match status" value="1"/>
</dbReference>
<evidence type="ECO:0000256" key="1">
    <source>
        <dbReference type="SAM" id="MobiDB-lite"/>
    </source>
</evidence>
<dbReference type="GO" id="GO:0016301">
    <property type="term" value="F:kinase activity"/>
    <property type="evidence" value="ECO:0000318"/>
    <property type="project" value="GO_Central"/>
</dbReference>
<dbReference type="Gene3D" id="1.10.510.10">
    <property type="entry name" value="Transferase(Phosphotransferase) domain 1"/>
    <property type="match status" value="1"/>
</dbReference>
<evidence type="ECO:0000313" key="4">
    <source>
        <dbReference type="Proteomes" id="UP000001514"/>
    </source>
</evidence>
<dbReference type="PANTHER" id="PTHR47987:SF11">
    <property type="entry name" value="RECEPTOR-LIKE CYTOSOLIC SERINE_THREONINE-PROTEIN KINASE RBK1 ISOFORM X1"/>
    <property type="match status" value="1"/>
</dbReference>
<dbReference type="FunCoup" id="D8TC47">
    <property type="interactions" value="1857"/>
</dbReference>
<dbReference type="InterPro" id="IPR011009">
    <property type="entry name" value="Kinase-like_dom_sf"/>
</dbReference>
<organism evidence="4">
    <name type="scientific">Selaginella moellendorffii</name>
    <name type="common">Spikemoss</name>
    <dbReference type="NCBI Taxonomy" id="88036"/>
    <lineage>
        <taxon>Eukaryota</taxon>
        <taxon>Viridiplantae</taxon>
        <taxon>Streptophyta</taxon>
        <taxon>Embryophyta</taxon>
        <taxon>Tracheophyta</taxon>
        <taxon>Lycopodiopsida</taxon>
        <taxon>Selaginellales</taxon>
        <taxon>Selaginellaceae</taxon>
        <taxon>Selaginella</taxon>
    </lineage>
</organism>
<evidence type="ECO:0000259" key="2">
    <source>
        <dbReference type="PROSITE" id="PS50011"/>
    </source>
</evidence>
<dbReference type="GO" id="GO:0005524">
    <property type="term" value="F:ATP binding"/>
    <property type="evidence" value="ECO:0007669"/>
    <property type="project" value="InterPro"/>
</dbReference>
<dbReference type="eggNOG" id="ENOG502QVZI">
    <property type="taxonomic scope" value="Eukaryota"/>
</dbReference>
<accession>D8TC47</accession>
<dbReference type="PROSITE" id="PS00108">
    <property type="entry name" value="PROTEIN_KINASE_ST"/>
    <property type="match status" value="1"/>
</dbReference>